<evidence type="ECO:0000313" key="2">
    <source>
        <dbReference type="Proteomes" id="UP000283880"/>
    </source>
</evidence>
<dbReference type="AlphaFoldDB" id="A0A413FID1"/>
<dbReference type="InterPro" id="IPR016181">
    <property type="entry name" value="Acyl_CoA_acyltransferase"/>
</dbReference>
<dbReference type="GeneID" id="93277003"/>
<dbReference type="PROSITE" id="PS51186">
    <property type="entry name" value="GNAT"/>
    <property type="match status" value="1"/>
</dbReference>
<accession>A0A413FID1</accession>
<dbReference type="Gene3D" id="3.40.630.30">
    <property type="match status" value="1"/>
</dbReference>
<dbReference type="EMBL" id="QSBM01000004">
    <property type="protein sequence ID" value="RGX30997.1"/>
    <property type="molecule type" value="Genomic_DNA"/>
</dbReference>
<dbReference type="GO" id="GO:0016747">
    <property type="term" value="F:acyltransferase activity, transferring groups other than amino-acyl groups"/>
    <property type="evidence" value="ECO:0007669"/>
    <property type="project" value="InterPro"/>
</dbReference>
<dbReference type="RefSeq" id="WP_007710601.1">
    <property type="nucleotide sequence ID" value="NZ_BAABXR010000001.1"/>
</dbReference>
<organism evidence="1 2">
    <name type="scientific">Enterocloster asparagiformis</name>
    <dbReference type="NCBI Taxonomy" id="333367"/>
    <lineage>
        <taxon>Bacteria</taxon>
        <taxon>Bacillati</taxon>
        <taxon>Bacillota</taxon>
        <taxon>Clostridia</taxon>
        <taxon>Lachnospirales</taxon>
        <taxon>Lachnospiraceae</taxon>
        <taxon>Enterocloster</taxon>
    </lineage>
</organism>
<gene>
    <name evidence="1" type="ORF">DWV29_07475</name>
</gene>
<dbReference type="InterPro" id="IPR052523">
    <property type="entry name" value="Trichothecene_AcTrans"/>
</dbReference>
<dbReference type="Pfam" id="PF00583">
    <property type="entry name" value="Acetyltransf_1"/>
    <property type="match status" value="1"/>
</dbReference>
<evidence type="ECO:0000313" key="1">
    <source>
        <dbReference type="EMBL" id="RGX30997.1"/>
    </source>
</evidence>
<comment type="caution">
    <text evidence="1">The sequence shown here is derived from an EMBL/GenBank/DDBJ whole genome shotgun (WGS) entry which is preliminary data.</text>
</comment>
<reference evidence="1 2" key="1">
    <citation type="submission" date="2018-08" db="EMBL/GenBank/DDBJ databases">
        <title>A genome reference for cultivated species of the human gut microbiota.</title>
        <authorList>
            <person name="Zou Y."/>
            <person name="Xue W."/>
            <person name="Luo G."/>
        </authorList>
    </citation>
    <scope>NUCLEOTIDE SEQUENCE [LARGE SCALE GENOMIC DNA]</scope>
    <source>
        <strain evidence="1 2">AF04-15</strain>
    </source>
</reference>
<dbReference type="Proteomes" id="UP000283880">
    <property type="component" value="Unassembled WGS sequence"/>
</dbReference>
<dbReference type="InterPro" id="IPR000182">
    <property type="entry name" value="GNAT_dom"/>
</dbReference>
<keyword evidence="1" id="KW-0808">Transferase</keyword>
<dbReference type="SUPFAM" id="SSF55729">
    <property type="entry name" value="Acyl-CoA N-acyltransferases (Nat)"/>
    <property type="match status" value="1"/>
</dbReference>
<name>A0A413FID1_9FIRM</name>
<dbReference type="PANTHER" id="PTHR42791">
    <property type="entry name" value="GNAT FAMILY ACETYLTRANSFERASE"/>
    <property type="match status" value="1"/>
</dbReference>
<dbReference type="PANTHER" id="PTHR42791:SF1">
    <property type="entry name" value="N-ACETYLTRANSFERASE DOMAIN-CONTAINING PROTEIN"/>
    <property type="match status" value="1"/>
</dbReference>
<sequence>MESRTLYRVQKEDLPKMEELLTQCFARDPLYCKLIPDEETRKRLLPELFKCDLSEFFELCQIYSDSPELNSIIVVSDESEPYDPFRYYLTEALAALKTDEYLIREDPSLKTFWNFVRGKDYLNSRWTAQLHQEERLHIIYLAVRQGMQHHGLSALLLNEVIAYAESRRLMISLETHNPKNVPLYEHFGFKVFGVVEKHFDLKQYCLVREVQ</sequence>
<dbReference type="OrthoDB" id="2194050at2"/>
<protein>
    <submittedName>
        <fullName evidence="1">GNAT family N-acetyltransferase</fullName>
    </submittedName>
</protein>
<proteinExistence type="predicted"/>